<reference evidence="2" key="1">
    <citation type="submission" date="2020-08" db="EMBL/GenBank/DDBJ databases">
        <title>Genome sequencing and assembly of the red palm weevil Rhynchophorus ferrugineus.</title>
        <authorList>
            <person name="Dias G.B."/>
            <person name="Bergman C.M."/>
            <person name="Manee M."/>
        </authorList>
    </citation>
    <scope>NUCLEOTIDE SEQUENCE</scope>
    <source>
        <strain evidence="2">AA-2017</strain>
        <tissue evidence="2">Whole larva</tissue>
    </source>
</reference>
<sequence length="244" mass="26667">MRTSPRPVPTLFRGFERKTAGRDGGGGVGNCIKRVGVNKSSDWNTITFRFMLVSTNVIYEATERVEADVLLAALYPSDRSKGRRLKGPTPFSSRPSPIVPLMTSKTIFGRPGGVCGRPPEEGGGGSNEPNQGSCFRLKLKYDTLLLRNSLALLLDDDRGARGDVGWAFKRTPLARSPLGVPFHVQRQVIGPAEATFAVTALERFGAGVFAVVPGELVAARETPFASLPRAFVWFFTWNQRKSIR</sequence>
<dbReference type="EMBL" id="JAACXV010014140">
    <property type="protein sequence ID" value="KAF7270070.1"/>
    <property type="molecule type" value="Genomic_DNA"/>
</dbReference>
<organism evidence="2 3">
    <name type="scientific">Rhynchophorus ferrugineus</name>
    <name type="common">Red palm weevil</name>
    <name type="synonym">Curculio ferrugineus</name>
    <dbReference type="NCBI Taxonomy" id="354439"/>
    <lineage>
        <taxon>Eukaryota</taxon>
        <taxon>Metazoa</taxon>
        <taxon>Ecdysozoa</taxon>
        <taxon>Arthropoda</taxon>
        <taxon>Hexapoda</taxon>
        <taxon>Insecta</taxon>
        <taxon>Pterygota</taxon>
        <taxon>Neoptera</taxon>
        <taxon>Endopterygota</taxon>
        <taxon>Coleoptera</taxon>
        <taxon>Polyphaga</taxon>
        <taxon>Cucujiformia</taxon>
        <taxon>Curculionidae</taxon>
        <taxon>Dryophthorinae</taxon>
        <taxon>Rhynchophorus</taxon>
    </lineage>
</organism>
<evidence type="ECO:0000313" key="3">
    <source>
        <dbReference type="Proteomes" id="UP000625711"/>
    </source>
</evidence>
<feature type="region of interest" description="Disordered" evidence="1">
    <location>
        <begin position="110"/>
        <end position="129"/>
    </location>
</feature>
<feature type="compositionally biased region" description="Gly residues" evidence="1">
    <location>
        <begin position="110"/>
        <end position="126"/>
    </location>
</feature>
<proteinExistence type="predicted"/>
<dbReference type="OrthoDB" id="10666764at2759"/>
<evidence type="ECO:0000256" key="1">
    <source>
        <dbReference type="SAM" id="MobiDB-lite"/>
    </source>
</evidence>
<comment type="caution">
    <text evidence="2">The sequence shown here is derived from an EMBL/GenBank/DDBJ whole genome shotgun (WGS) entry which is preliminary data.</text>
</comment>
<evidence type="ECO:0000313" key="2">
    <source>
        <dbReference type="EMBL" id="KAF7270070.1"/>
    </source>
</evidence>
<protein>
    <submittedName>
        <fullName evidence="2">Uncharacterized protein</fullName>
    </submittedName>
</protein>
<name>A0A834I2T4_RHYFE</name>
<dbReference type="Proteomes" id="UP000625711">
    <property type="component" value="Unassembled WGS sequence"/>
</dbReference>
<gene>
    <name evidence="2" type="ORF">GWI33_016928</name>
</gene>
<keyword evidence="3" id="KW-1185">Reference proteome</keyword>
<dbReference type="AlphaFoldDB" id="A0A834I2T4"/>
<accession>A0A834I2T4</accession>